<dbReference type="AlphaFoldDB" id="A0A239F4P8"/>
<proteinExistence type="predicted"/>
<accession>A0A239F4P8</accession>
<dbReference type="RefSeq" id="WP_089224253.1">
    <property type="nucleotide sequence ID" value="NZ_FZOF01000006.1"/>
</dbReference>
<organism evidence="1 2">
    <name type="scientific">Actinacidiphila glaucinigra</name>
    <dbReference type="NCBI Taxonomy" id="235986"/>
    <lineage>
        <taxon>Bacteria</taxon>
        <taxon>Bacillati</taxon>
        <taxon>Actinomycetota</taxon>
        <taxon>Actinomycetes</taxon>
        <taxon>Kitasatosporales</taxon>
        <taxon>Streptomycetaceae</taxon>
        <taxon>Actinacidiphila</taxon>
    </lineage>
</organism>
<dbReference type="Proteomes" id="UP000198280">
    <property type="component" value="Unassembled WGS sequence"/>
</dbReference>
<reference evidence="1 2" key="1">
    <citation type="submission" date="2017-06" db="EMBL/GenBank/DDBJ databases">
        <authorList>
            <person name="Kim H.J."/>
            <person name="Triplett B.A."/>
        </authorList>
    </citation>
    <scope>NUCLEOTIDE SEQUENCE [LARGE SCALE GENOMIC DNA]</scope>
    <source>
        <strain evidence="1 2">CGMCC 4.1858</strain>
    </source>
</reference>
<dbReference type="OrthoDB" id="4223264at2"/>
<evidence type="ECO:0000313" key="2">
    <source>
        <dbReference type="Proteomes" id="UP000198280"/>
    </source>
</evidence>
<evidence type="ECO:0000313" key="1">
    <source>
        <dbReference type="EMBL" id="SNS51132.1"/>
    </source>
</evidence>
<keyword evidence="2" id="KW-1185">Reference proteome</keyword>
<dbReference type="EMBL" id="FZOF01000006">
    <property type="protein sequence ID" value="SNS51132.1"/>
    <property type="molecule type" value="Genomic_DNA"/>
</dbReference>
<gene>
    <name evidence="1" type="ORF">SAMN05216252_106282</name>
</gene>
<sequence>MKMTWALAGQHVDQWMGDDFTEAAAVFRTRVIATMLAVGMKAEIRETFYENFIAPIGESIAGQGREAIEAGQEWDTARGPILLALAPAA</sequence>
<protein>
    <submittedName>
        <fullName evidence="1">Uncharacterized protein</fullName>
    </submittedName>
</protein>
<name>A0A239F4P8_9ACTN</name>